<dbReference type="EMBL" id="VKKY01000002">
    <property type="protein sequence ID" value="KAA3438488.1"/>
    <property type="molecule type" value="Genomic_DNA"/>
</dbReference>
<reference evidence="1 2" key="1">
    <citation type="submission" date="2019-07" db="EMBL/GenBank/DDBJ databases">
        <title>Rufibacter sp. nov., isolated from lake sediment.</title>
        <authorList>
            <person name="Qu J.-H."/>
        </authorList>
    </citation>
    <scope>NUCLEOTIDE SEQUENCE [LARGE SCALE GENOMIC DNA]</scope>
    <source>
        <strain evidence="1 2">NBS58-1</strain>
    </source>
</reference>
<proteinExistence type="predicted"/>
<accession>A0A5B6TEB5</accession>
<name>A0A5B6TEB5_9BACT</name>
<evidence type="ECO:0000313" key="1">
    <source>
        <dbReference type="EMBL" id="KAA3438488.1"/>
    </source>
</evidence>
<sequence>MLAAGFERLNQFGFFGTMVQRCRAEGISQAEFLQRPADVFYMELVHDAIANDCQKDLQGIQKNKSN</sequence>
<comment type="caution">
    <text evidence="1">The sequence shown here is derived from an EMBL/GenBank/DDBJ whole genome shotgun (WGS) entry which is preliminary data.</text>
</comment>
<dbReference type="RefSeq" id="WP_149091546.1">
    <property type="nucleotide sequence ID" value="NZ_VKKY01000002.1"/>
</dbReference>
<organism evidence="1 2">
    <name type="scientific">Rufibacter hautae</name>
    <dbReference type="NCBI Taxonomy" id="2595005"/>
    <lineage>
        <taxon>Bacteria</taxon>
        <taxon>Pseudomonadati</taxon>
        <taxon>Bacteroidota</taxon>
        <taxon>Cytophagia</taxon>
        <taxon>Cytophagales</taxon>
        <taxon>Hymenobacteraceae</taxon>
        <taxon>Rufibacter</taxon>
    </lineage>
</organism>
<dbReference type="Proteomes" id="UP000324133">
    <property type="component" value="Unassembled WGS sequence"/>
</dbReference>
<evidence type="ECO:0000313" key="2">
    <source>
        <dbReference type="Proteomes" id="UP000324133"/>
    </source>
</evidence>
<protein>
    <submittedName>
        <fullName evidence="1">Uncharacterized protein</fullName>
    </submittedName>
</protein>
<keyword evidence="2" id="KW-1185">Reference proteome</keyword>
<dbReference type="AlphaFoldDB" id="A0A5B6TEB5"/>
<gene>
    <name evidence="1" type="ORF">FOA19_14735</name>
</gene>